<feature type="region of interest" description="Disordered" evidence="1">
    <location>
        <begin position="1"/>
        <end position="47"/>
    </location>
</feature>
<comment type="caution">
    <text evidence="3">The sequence shown here is derived from an EMBL/GenBank/DDBJ whole genome shotgun (WGS) entry which is preliminary data.</text>
</comment>
<accession>A0AAD6XEE1</accession>
<organism evidence="3 4">
    <name type="scientific">Mycena alexandri</name>
    <dbReference type="NCBI Taxonomy" id="1745969"/>
    <lineage>
        <taxon>Eukaryota</taxon>
        <taxon>Fungi</taxon>
        <taxon>Dikarya</taxon>
        <taxon>Basidiomycota</taxon>
        <taxon>Agaricomycotina</taxon>
        <taxon>Agaricomycetes</taxon>
        <taxon>Agaricomycetidae</taxon>
        <taxon>Agaricales</taxon>
        <taxon>Marasmiineae</taxon>
        <taxon>Mycenaceae</taxon>
        <taxon>Mycena</taxon>
    </lineage>
</organism>
<keyword evidence="2" id="KW-1133">Transmembrane helix</keyword>
<evidence type="ECO:0000313" key="3">
    <source>
        <dbReference type="EMBL" id="KAJ7045245.1"/>
    </source>
</evidence>
<gene>
    <name evidence="3" type="ORF">C8F04DRAFT_1343946</name>
</gene>
<sequence length="334" mass="37670">MAIIDSQKSRTIRARDKNPPKSSKPRAKPGPKPKAGPRTTARFDKDARREDLTFHDWGQVFDWMDDHGDLSQTQVAAYFATRPDAEGGKLAFTQSALSKKLKKKFFAQVSGLNDTRNGGGEGSARDNFIFQVDKASRRKKMIILFNLFGVEYSSYGIAWGTFPTVFHMRDCTVLRIREAGIWGKPSREKLSNAVSSSTRKEIRSIALNATVLVGEGSKICPNSDADGLSIPHTKASRTDVRDRLRKDREERLQFTSPSRDIFLKTLSYIAAIQKLGCSRPLFEATGNFSATEEEMKDARELYLFQTQRGYRMKEGICEGRVVFDYGDNGRPYIR</sequence>
<name>A0AAD6XEE1_9AGAR</name>
<keyword evidence="2" id="KW-0472">Membrane</keyword>
<keyword evidence="4" id="KW-1185">Reference proteome</keyword>
<evidence type="ECO:0000256" key="2">
    <source>
        <dbReference type="SAM" id="Phobius"/>
    </source>
</evidence>
<evidence type="ECO:0000313" key="4">
    <source>
        <dbReference type="Proteomes" id="UP001218188"/>
    </source>
</evidence>
<dbReference type="Proteomes" id="UP001218188">
    <property type="component" value="Unassembled WGS sequence"/>
</dbReference>
<dbReference type="EMBL" id="JARJCM010000005">
    <property type="protein sequence ID" value="KAJ7045245.1"/>
    <property type="molecule type" value="Genomic_DNA"/>
</dbReference>
<keyword evidence="2" id="KW-0812">Transmembrane</keyword>
<proteinExistence type="predicted"/>
<evidence type="ECO:0000256" key="1">
    <source>
        <dbReference type="SAM" id="MobiDB-lite"/>
    </source>
</evidence>
<protein>
    <submittedName>
        <fullName evidence="3">Uncharacterized protein</fullName>
    </submittedName>
</protein>
<reference evidence="3" key="1">
    <citation type="submission" date="2023-03" db="EMBL/GenBank/DDBJ databases">
        <title>Massive genome expansion in bonnet fungi (Mycena s.s.) driven by repeated elements and novel gene families across ecological guilds.</title>
        <authorList>
            <consortium name="Lawrence Berkeley National Laboratory"/>
            <person name="Harder C.B."/>
            <person name="Miyauchi S."/>
            <person name="Viragh M."/>
            <person name="Kuo A."/>
            <person name="Thoen E."/>
            <person name="Andreopoulos B."/>
            <person name="Lu D."/>
            <person name="Skrede I."/>
            <person name="Drula E."/>
            <person name="Henrissat B."/>
            <person name="Morin E."/>
            <person name="Kohler A."/>
            <person name="Barry K."/>
            <person name="LaButti K."/>
            <person name="Morin E."/>
            <person name="Salamov A."/>
            <person name="Lipzen A."/>
            <person name="Mereny Z."/>
            <person name="Hegedus B."/>
            <person name="Baldrian P."/>
            <person name="Stursova M."/>
            <person name="Weitz H."/>
            <person name="Taylor A."/>
            <person name="Grigoriev I.V."/>
            <person name="Nagy L.G."/>
            <person name="Martin F."/>
            <person name="Kauserud H."/>
        </authorList>
    </citation>
    <scope>NUCLEOTIDE SEQUENCE</scope>
    <source>
        <strain evidence="3">CBHHK200</strain>
    </source>
</reference>
<dbReference type="AlphaFoldDB" id="A0AAD6XEE1"/>
<feature type="transmembrane region" description="Helical" evidence="2">
    <location>
        <begin position="141"/>
        <end position="162"/>
    </location>
</feature>